<feature type="compositionally biased region" description="Low complexity" evidence="2">
    <location>
        <begin position="367"/>
        <end position="377"/>
    </location>
</feature>
<dbReference type="PANTHER" id="PTHR12784">
    <property type="entry name" value="STEERIN"/>
    <property type="match status" value="1"/>
</dbReference>
<feature type="compositionally biased region" description="Low complexity" evidence="2">
    <location>
        <begin position="199"/>
        <end position="210"/>
    </location>
</feature>
<feature type="compositionally biased region" description="Polar residues" evidence="2">
    <location>
        <begin position="307"/>
        <end position="320"/>
    </location>
</feature>
<keyword evidence="4" id="KW-1185">Reference proteome</keyword>
<evidence type="ECO:0000256" key="1">
    <source>
        <dbReference type="SAM" id="Coils"/>
    </source>
</evidence>
<accession>A0AA38HNU3</accession>
<evidence type="ECO:0000313" key="3">
    <source>
        <dbReference type="EMBL" id="KAJ3640828.1"/>
    </source>
</evidence>
<feature type="compositionally biased region" description="Polar residues" evidence="2">
    <location>
        <begin position="211"/>
        <end position="220"/>
    </location>
</feature>
<comment type="caution">
    <text evidence="3">The sequence shown here is derived from an EMBL/GenBank/DDBJ whole genome shotgun (WGS) entry which is preliminary data.</text>
</comment>
<gene>
    <name evidence="3" type="ORF">Zmor_027366</name>
</gene>
<feature type="region of interest" description="Disordered" evidence="2">
    <location>
        <begin position="103"/>
        <end position="264"/>
    </location>
</feature>
<organism evidence="3 4">
    <name type="scientific">Zophobas morio</name>
    <dbReference type="NCBI Taxonomy" id="2755281"/>
    <lineage>
        <taxon>Eukaryota</taxon>
        <taxon>Metazoa</taxon>
        <taxon>Ecdysozoa</taxon>
        <taxon>Arthropoda</taxon>
        <taxon>Hexapoda</taxon>
        <taxon>Insecta</taxon>
        <taxon>Pterygota</taxon>
        <taxon>Neoptera</taxon>
        <taxon>Endopterygota</taxon>
        <taxon>Coleoptera</taxon>
        <taxon>Polyphaga</taxon>
        <taxon>Cucujiformia</taxon>
        <taxon>Tenebrionidae</taxon>
        <taxon>Zophobas</taxon>
    </lineage>
</organism>
<name>A0AA38HNU3_9CUCU</name>
<reference evidence="3" key="1">
    <citation type="journal article" date="2023" name="G3 (Bethesda)">
        <title>Whole genome assemblies of Zophobas morio and Tenebrio molitor.</title>
        <authorList>
            <person name="Kaur S."/>
            <person name="Stinson S.A."/>
            <person name="diCenzo G.C."/>
        </authorList>
    </citation>
    <scope>NUCLEOTIDE SEQUENCE</scope>
    <source>
        <strain evidence="3">QUZm001</strain>
    </source>
</reference>
<dbReference type="PANTHER" id="PTHR12784:SF28">
    <property type="entry name" value="PROTEIN SICKIE"/>
    <property type="match status" value="1"/>
</dbReference>
<feature type="coiled-coil region" evidence="1">
    <location>
        <begin position="463"/>
        <end position="490"/>
    </location>
</feature>
<dbReference type="InterPro" id="IPR039041">
    <property type="entry name" value="Nav/unc-53"/>
</dbReference>
<evidence type="ECO:0000313" key="4">
    <source>
        <dbReference type="Proteomes" id="UP001168821"/>
    </source>
</evidence>
<keyword evidence="1" id="KW-0175">Coiled coil</keyword>
<protein>
    <submittedName>
        <fullName evidence="3">Uncharacterized protein</fullName>
    </submittedName>
</protein>
<feature type="compositionally biased region" description="Polar residues" evidence="2">
    <location>
        <begin position="426"/>
        <end position="435"/>
    </location>
</feature>
<feature type="region of interest" description="Disordered" evidence="2">
    <location>
        <begin position="301"/>
        <end position="321"/>
    </location>
</feature>
<feature type="region of interest" description="Disordered" evidence="2">
    <location>
        <begin position="342"/>
        <end position="382"/>
    </location>
</feature>
<dbReference type="Proteomes" id="UP001168821">
    <property type="component" value="Unassembled WGS sequence"/>
</dbReference>
<evidence type="ECO:0000256" key="2">
    <source>
        <dbReference type="SAM" id="MobiDB-lite"/>
    </source>
</evidence>
<feature type="compositionally biased region" description="Polar residues" evidence="2">
    <location>
        <begin position="237"/>
        <end position="264"/>
    </location>
</feature>
<dbReference type="GO" id="GO:0022008">
    <property type="term" value="P:neurogenesis"/>
    <property type="evidence" value="ECO:0007669"/>
    <property type="project" value="InterPro"/>
</dbReference>
<feature type="compositionally biased region" description="Polar residues" evidence="2">
    <location>
        <begin position="343"/>
        <end position="358"/>
    </location>
</feature>
<dbReference type="EMBL" id="JALNTZ010000009">
    <property type="protein sequence ID" value="KAJ3640828.1"/>
    <property type="molecule type" value="Genomic_DNA"/>
</dbReference>
<sequence length="566" mass="61232">MLISHTCVEKSGNAIVSGPGVDGTSGESGTRQGTIMRQLLIPIDLGDLCDSCIVFFAGANVTQRGRTSQKGVTVGLTQLQLLVANTLHDLFCRAPRLAPGLTVLTEQASRRGRVEEPPPPPAPRVASRSRNGVALQDTKHGQWKRYTDSPGVGSPPPPAPAPSSPTSGRRERRSSPHGSKEKSSKVRGVPQSFGYVKRSSSTSNGTPNGTAPQVLQNQGGKTAAVSAVPRTKVKVSGGTQTCSSDLQQSHKSNTPQFKSYSLTGNTASQLSQSVRERLLMGSQSLPKGAGQDYGLVLRQGRPKASDGSLSDTQAIDNTSPYAPWLRHSNTYSVAPRLSETDSMESLTSLPGHRSSLTHTRLLRDSPSRLSRSNSIRSTKSEKLYPSMLHRNTEPETEPYYCLPIGALSHWSQPTSPAPGSARTFPLSPTHSSTPRHSIPKNDDVHGSSISLVSTASSLYSSAEEKQAHEIRKLRRELTEAQEKVQTLTSQLSTNLLVRKVARYSQNRYTDPLAAIAWSNWVLDYFKLPKVEKQLRASASDSVGTTRFYLLLAYARDLLEGLIIPPL</sequence>
<dbReference type="AlphaFoldDB" id="A0AA38HNU3"/>
<proteinExistence type="predicted"/>
<feature type="compositionally biased region" description="Pro residues" evidence="2">
    <location>
        <begin position="153"/>
        <end position="163"/>
    </location>
</feature>
<feature type="region of interest" description="Disordered" evidence="2">
    <location>
        <begin position="412"/>
        <end position="446"/>
    </location>
</feature>